<reference evidence="1" key="1">
    <citation type="journal article" date="2022" name="Int. J. Mol. Sci.">
        <title>Draft Genome of Tanacetum Coccineum: Genomic Comparison of Closely Related Tanacetum-Family Plants.</title>
        <authorList>
            <person name="Yamashiro T."/>
            <person name="Shiraishi A."/>
            <person name="Nakayama K."/>
            <person name="Satake H."/>
        </authorList>
    </citation>
    <scope>NUCLEOTIDE SEQUENCE</scope>
</reference>
<proteinExistence type="predicted"/>
<name>A0ABQ5C118_9ASTR</name>
<reference evidence="1" key="2">
    <citation type="submission" date="2022-01" db="EMBL/GenBank/DDBJ databases">
        <authorList>
            <person name="Yamashiro T."/>
            <person name="Shiraishi A."/>
            <person name="Satake H."/>
            <person name="Nakayama K."/>
        </authorList>
    </citation>
    <scope>NUCLEOTIDE SEQUENCE</scope>
</reference>
<keyword evidence="2" id="KW-1185">Reference proteome</keyword>
<gene>
    <name evidence="1" type="ORF">Tco_0890772</name>
</gene>
<dbReference type="Proteomes" id="UP001151760">
    <property type="component" value="Unassembled WGS sequence"/>
</dbReference>
<organism evidence="1 2">
    <name type="scientific">Tanacetum coccineum</name>
    <dbReference type="NCBI Taxonomy" id="301880"/>
    <lineage>
        <taxon>Eukaryota</taxon>
        <taxon>Viridiplantae</taxon>
        <taxon>Streptophyta</taxon>
        <taxon>Embryophyta</taxon>
        <taxon>Tracheophyta</taxon>
        <taxon>Spermatophyta</taxon>
        <taxon>Magnoliopsida</taxon>
        <taxon>eudicotyledons</taxon>
        <taxon>Gunneridae</taxon>
        <taxon>Pentapetalae</taxon>
        <taxon>asterids</taxon>
        <taxon>campanulids</taxon>
        <taxon>Asterales</taxon>
        <taxon>Asteraceae</taxon>
        <taxon>Asteroideae</taxon>
        <taxon>Anthemideae</taxon>
        <taxon>Anthemidinae</taxon>
        <taxon>Tanacetum</taxon>
    </lineage>
</organism>
<comment type="caution">
    <text evidence="1">The sequence shown here is derived from an EMBL/GenBank/DDBJ whole genome shotgun (WGS) entry which is preliminary data.</text>
</comment>
<evidence type="ECO:0000313" key="1">
    <source>
        <dbReference type="EMBL" id="GJT20835.1"/>
    </source>
</evidence>
<evidence type="ECO:0000313" key="2">
    <source>
        <dbReference type="Proteomes" id="UP001151760"/>
    </source>
</evidence>
<protein>
    <submittedName>
        <fullName evidence="1">Uncharacterized protein</fullName>
    </submittedName>
</protein>
<dbReference type="EMBL" id="BQNB010013838">
    <property type="protein sequence ID" value="GJT20835.1"/>
    <property type="molecule type" value="Genomic_DNA"/>
</dbReference>
<sequence length="133" mass="14644">MAASAEALIAEYAVAPTPPSPSAIFILTTVIYQLILIQPRPKLHTSPYIIILALPHADGLSLGPIKQLDSVESCNYHQTQPSIRWTYSIHKIDYGFIDTMDASIRASKSRAMTTVGEVNEKLQTFYYSEAGDS</sequence>
<accession>A0ABQ5C118</accession>